<evidence type="ECO:0000313" key="2">
    <source>
        <dbReference type="Proteomes" id="UP001162164"/>
    </source>
</evidence>
<organism evidence="1 2">
    <name type="scientific">Molorchus minor</name>
    <dbReference type="NCBI Taxonomy" id="1323400"/>
    <lineage>
        <taxon>Eukaryota</taxon>
        <taxon>Metazoa</taxon>
        <taxon>Ecdysozoa</taxon>
        <taxon>Arthropoda</taxon>
        <taxon>Hexapoda</taxon>
        <taxon>Insecta</taxon>
        <taxon>Pterygota</taxon>
        <taxon>Neoptera</taxon>
        <taxon>Endopterygota</taxon>
        <taxon>Coleoptera</taxon>
        <taxon>Polyphaga</taxon>
        <taxon>Cucujiformia</taxon>
        <taxon>Chrysomeloidea</taxon>
        <taxon>Cerambycidae</taxon>
        <taxon>Lamiinae</taxon>
        <taxon>Monochamini</taxon>
        <taxon>Molorchus</taxon>
    </lineage>
</organism>
<keyword evidence="2" id="KW-1185">Reference proteome</keyword>
<accession>A0ABQ9JYA9</accession>
<protein>
    <submittedName>
        <fullName evidence="1">Uncharacterized protein</fullName>
    </submittedName>
</protein>
<reference evidence="1" key="1">
    <citation type="journal article" date="2023" name="Insect Mol. Biol.">
        <title>Genome sequencing provides insights into the evolution of gene families encoding plant cell wall-degrading enzymes in longhorned beetles.</title>
        <authorList>
            <person name="Shin N.R."/>
            <person name="Okamura Y."/>
            <person name="Kirsch R."/>
            <person name="Pauchet Y."/>
        </authorList>
    </citation>
    <scope>NUCLEOTIDE SEQUENCE</scope>
    <source>
        <strain evidence="1">MMC_N1</strain>
    </source>
</reference>
<gene>
    <name evidence="1" type="ORF">NQ317_016003</name>
</gene>
<proteinExistence type="predicted"/>
<dbReference type="EMBL" id="JAPWTJ010000104">
    <property type="protein sequence ID" value="KAJ8982841.1"/>
    <property type="molecule type" value="Genomic_DNA"/>
</dbReference>
<name>A0ABQ9JYA9_9CUCU</name>
<sequence length="102" mass="12245">MVKTFYSIKIYVIPSLVFHWLKGIVLLLDSSLDIFCQTHNKIMKSSWPTEFMEDEKRKMRRKLNKKWPNVMTIKPYYYRPILAKYHRATRAAADYVEAIRGD</sequence>
<evidence type="ECO:0000313" key="1">
    <source>
        <dbReference type="EMBL" id="KAJ8982841.1"/>
    </source>
</evidence>
<dbReference type="Proteomes" id="UP001162164">
    <property type="component" value="Unassembled WGS sequence"/>
</dbReference>
<comment type="caution">
    <text evidence="1">The sequence shown here is derived from an EMBL/GenBank/DDBJ whole genome shotgun (WGS) entry which is preliminary data.</text>
</comment>